<reference evidence="7 8" key="1">
    <citation type="submission" date="2019-04" db="EMBL/GenBank/DDBJ databases">
        <authorList>
            <person name="Feng G."/>
            <person name="Zhu H."/>
        </authorList>
    </citation>
    <scope>NUCLEOTIDE SEQUENCE [LARGE SCALE GENOMIC DNA]</scope>
    <source>
        <strain evidence="7 8">6HR-1</strain>
    </source>
</reference>
<proteinExistence type="predicted"/>
<evidence type="ECO:0000256" key="6">
    <source>
        <dbReference type="SAM" id="Phobius"/>
    </source>
</evidence>
<dbReference type="OrthoDB" id="9804361at2"/>
<dbReference type="InterPro" id="IPR001851">
    <property type="entry name" value="ABC_transp_permease"/>
</dbReference>
<dbReference type="AlphaFoldDB" id="A0A4Z0NIP2"/>
<dbReference type="GO" id="GO:0015658">
    <property type="term" value="F:branched-chain amino acid transmembrane transporter activity"/>
    <property type="evidence" value="ECO:0007669"/>
    <property type="project" value="InterPro"/>
</dbReference>
<dbReference type="GO" id="GO:0005886">
    <property type="term" value="C:plasma membrane"/>
    <property type="evidence" value="ECO:0007669"/>
    <property type="project" value="UniProtKB-SubCell"/>
</dbReference>
<feature type="transmembrane region" description="Helical" evidence="6">
    <location>
        <begin position="103"/>
        <end position="122"/>
    </location>
</feature>
<dbReference type="PANTHER" id="PTHR30482">
    <property type="entry name" value="HIGH-AFFINITY BRANCHED-CHAIN AMINO ACID TRANSPORT SYSTEM PERMEASE"/>
    <property type="match status" value="1"/>
</dbReference>
<evidence type="ECO:0000256" key="3">
    <source>
        <dbReference type="ARBA" id="ARBA00022692"/>
    </source>
</evidence>
<feature type="transmembrane region" description="Helical" evidence="6">
    <location>
        <begin position="264"/>
        <end position="289"/>
    </location>
</feature>
<keyword evidence="4 6" id="KW-1133">Transmembrane helix</keyword>
<accession>A0A4Z0NIP2</accession>
<keyword evidence="8" id="KW-1185">Reference proteome</keyword>
<evidence type="ECO:0000256" key="5">
    <source>
        <dbReference type="ARBA" id="ARBA00023136"/>
    </source>
</evidence>
<feature type="transmembrane region" description="Helical" evidence="6">
    <location>
        <begin position="55"/>
        <end position="83"/>
    </location>
</feature>
<dbReference type="EMBL" id="SRLB01000023">
    <property type="protein sequence ID" value="TGD95992.1"/>
    <property type="molecule type" value="Genomic_DNA"/>
</dbReference>
<keyword evidence="3 6" id="KW-0812">Transmembrane</keyword>
<evidence type="ECO:0000256" key="2">
    <source>
        <dbReference type="ARBA" id="ARBA00022475"/>
    </source>
</evidence>
<keyword evidence="5 6" id="KW-0472">Membrane</keyword>
<dbReference type="RefSeq" id="WP_135418186.1">
    <property type="nucleotide sequence ID" value="NZ_SRLB01000023.1"/>
</dbReference>
<evidence type="ECO:0000256" key="4">
    <source>
        <dbReference type="ARBA" id="ARBA00022989"/>
    </source>
</evidence>
<dbReference type="CDD" id="cd06581">
    <property type="entry name" value="TM_PBP1_LivM_like"/>
    <property type="match status" value="1"/>
</dbReference>
<comment type="caution">
    <text evidence="7">The sequence shown here is derived from an EMBL/GenBank/DDBJ whole genome shotgun (WGS) entry which is preliminary data.</text>
</comment>
<evidence type="ECO:0000313" key="8">
    <source>
        <dbReference type="Proteomes" id="UP000297535"/>
    </source>
</evidence>
<feature type="transmembrane region" description="Helical" evidence="6">
    <location>
        <begin position="129"/>
        <end position="147"/>
    </location>
</feature>
<protein>
    <submittedName>
        <fullName evidence="7">Branched-chain amino acid ABC transporter permease</fullName>
    </submittedName>
</protein>
<dbReference type="PANTHER" id="PTHR30482:SF17">
    <property type="entry name" value="ABC TRANSPORTER ATP-BINDING PROTEIN"/>
    <property type="match status" value="1"/>
</dbReference>
<dbReference type="InterPro" id="IPR043428">
    <property type="entry name" value="LivM-like"/>
</dbReference>
<comment type="subcellular location">
    <subcellularLocation>
        <location evidence="1">Cell membrane</location>
        <topology evidence="1">Multi-pass membrane protein</topology>
    </subcellularLocation>
</comment>
<dbReference type="Pfam" id="PF02653">
    <property type="entry name" value="BPD_transp_2"/>
    <property type="match status" value="1"/>
</dbReference>
<sequence length="331" mass="35437">MAHSAAAASEDATPIATTLPEGKDAKVFHRLVFVIIAVLLAVLPFILYPVFLMKVLCFALFALAFNLLLGYGGLLSFGHAAYFGMASYVSAYAAKVWGLTPELAIIAGTLVAALLGLVFGALAIRRQGIYFSMITLALAQMVFFFSLQAKFTGGEDGIQAVPRGNLFGVISLADDRVLYALVALIFFAGLLLIYRIIHSPFGQVLKAIRDNEPRAISLGYRANQYKLAVFVLSTTLAGLAGATKAIVFQLASLTDVHWSMSGEVVLMTLVGGMGTVFGPILGSFVIIAMENYLAQFGAWVTIIQGVVFVVCVLVFREGILGLVARTLKRPL</sequence>
<name>A0A4Z0NIP2_9HYPH</name>
<gene>
    <name evidence="7" type="ORF">EU555_25780</name>
</gene>
<feature type="transmembrane region" description="Helical" evidence="6">
    <location>
        <begin position="27"/>
        <end position="48"/>
    </location>
</feature>
<keyword evidence="2" id="KW-1003">Cell membrane</keyword>
<dbReference type="Proteomes" id="UP000297535">
    <property type="component" value="Unassembled WGS sequence"/>
</dbReference>
<feature type="transmembrane region" description="Helical" evidence="6">
    <location>
        <begin position="227"/>
        <end position="252"/>
    </location>
</feature>
<evidence type="ECO:0000256" key="1">
    <source>
        <dbReference type="ARBA" id="ARBA00004651"/>
    </source>
</evidence>
<evidence type="ECO:0000313" key="7">
    <source>
        <dbReference type="EMBL" id="TGD95992.1"/>
    </source>
</evidence>
<organism evidence="7 8">
    <name type="scientific">Methylobacterium nonmethylotrophicum</name>
    <dbReference type="NCBI Taxonomy" id="1141884"/>
    <lineage>
        <taxon>Bacteria</taxon>
        <taxon>Pseudomonadati</taxon>
        <taxon>Pseudomonadota</taxon>
        <taxon>Alphaproteobacteria</taxon>
        <taxon>Hyphomicrobiales</taxon>
        <taxon>Methylobacteriaceae</taxon>
        <taxon>Methylobacterium</taxon>
    </lineage>
</organism>
<feature type="transmembrane region" description="Helical" evidence="6">
    <location>
        <begin position="177"/>
        <end position="197"/>
    </location>
</feature>
<feature type="transmembrane region" description="Helical" evidence="6">
    <location>
        <begin position="296"/>
        <end position="315"/>
    </location>
</feature>